<dbReference type="OrthoDB" id="3213529at2"/>
<organism evidence="2 3">
    <name type="scientific">Kocuria rosea subsp. polaris</name>
    <dbReference type="NCBI Taxonomy" id="136273"/>
    <lineage>
        <taxon>Bacteria</taxon>
        <taxon>Bacillati</taxon>
        <taxon>Actinomycetota</taxon>
        <taxon>Actinomycetes</taxon>
        <taxon>Micrococcales</taxon>
        <taxon>Micrococcaceae</taxon>
        <taxon>Kocuria</taxon>
    </lineage>
</organism>
<comment type="caution">
    <text evidence="2">The sequence shown here is derived from an EMBL/GenBank/DDBJ whole genome shotgun (WGS) entry which is preliminary data.</text>
</comment>
<gene>
    <name evidence="2" type="ORF">GY22_11445</name>
</gene>
<evidence type="ECO:0000313" key="3">
    <source>
        <dbReference type="Proteomes" id="UP000030466"/>
    </source>
</evidence>
<evidence type="ECO:0000259" key="1">
    <source>
        <dbReference type="Pfam" id="PF07561"/>
    </source>
</evidence>
<dbReference type="AlphaFoldDB" id="A0A0A6VQX9"/>
<proteinExistence type="predicted"/>
<sequence>MATTEFVPVSDCTVGQCSFNHDHECTAHAITVTGSSGHAHCGTFISLGPDGGLPTVHAEVGACQRGECVHNEHLMCTAHDVKIGAGADEADCLTYQAA</sequence>
<protein>
    <recommendedName>
        <fullName evidence="1">DUF1540 domain-containing protein</fullName>
    </recommendedName>
</protein>
<dbReference type="Proteomes" id="UP000030466">
    <property type="component" value="Unassembled WGS sequence"/>
</dbReference>
<keyword evidence="3" id="KW-1185">Reference proteome</keyword>
<evidence type="ECO:0000313" key="2">
    <source>
        <dbReference type="EMBL" id="KHD97021.1"/>
    </source>
</evidence>
<name>A0A0A6VQX9_KOCRO</name>
<dbReference type="Pfam" id="PF07561">
    <property type="entry name" value="DUF1540"/>
    <property type="match status" value="2"/>
</dbReference>
<accession>A0A0A6VQX9</accession>
<dbReference type="RefSeq" id="WP_017833457.1">
    <property type="nucleotide sequence ID" value="NZ_JSUH01000010.1"/>
</dbReference>
<reference evidence="2 3" key="1">
    <citation type="journal article" date="2003" name="Int. J. Syst. Evol. Microbiol.">
        <title>Kocuria polaris sp. nov., an orange-pigmented psychrophilic bacterium isolated from an Antarctic cyanobacterial mat sample.</title>
        <authorList>
            <person name="Reddy G.S."/>
            <person name="Prakash J.S."/>
            <person name="Prabahar V."/>
            <person name="Matsumoto G.I."/>
            <person name="Stackebrandt E."/>
            <person name="Shivaji S."/>
        </authorList>
    </citation>
    <scope>NUCLEOTIDE SEQUENCE [LARGE SCALE GENOMIC DNA]</scope>
    <source>
        <strain evidence="2 3">CMS 76or</strain>
    </source>
</reference>
<feature type="domain" description="DUF1540" evidence="1">
    <location>
        <begin position="12"/>
        <end position="44"/>
    </location>
</feature>
<dbReference type="InterPro" id="IPR011437">
    <property type="entry name" value="DUF1540"/>
</dbReference>
<dbReference type="EMBL" id="JSUH01000010">
    <property type="protein sequence ID" value="KHD97021.1"/>
    <property type="molecule type" value="Genomic_DNA"/>
</dbReference>
<feature type="domain" description="DUF1540" evidence="1">
    <location>
        <begin position="63"/>
        <end position="95"/>
    </location>
</feature>